<dbReference type="InterPro" id="IPR042208">
    <property type="entry name" value="D-ser_dehydrat-like_sf"/>
</dbReference>
<comment type="caution">
    <text evidence="15">The sequence shown here is derived from an EMBL/GenBank/DDBJ whole genome shotgun (WGS) entry which is preliminary data.</text>
</comment>
<dbReference type="SMART" id="SM01119">
    <property type="entry name" value="D-ser_dehydrat"/>
    <property type="match status" value="1"/>
</dbReference>
<dbReference type="GO" id="GO:0009636">
    <property type="term" value="P:response to toxic substance"/>
    <property type="evidence" value="ECO:0007669"/>
    <property type="project" value="UniProtKB-KW"/>
</dbReference>
<evidence type="ECO:0000256" key="11">
    <source>
        <dbReference type="ARBA" id="ARBA00066349"/>
    </source>
</evidence>
<organism evidence="15 16">
    <name type="scientific">Verticillium dahliae</name>
    <name type="common">Verticillium wilt</name>
    <dbReference type="NCBI Taxonomy" id="27337"/>
    <lineage>
        <taxon>Eukaryota</taxon>
        <taxon>Fungi</taxon>
        <taxon>Dikarya</taxon>
        <taxon>Ascomycota</taxon>
        <taxon>Pezizomycotina</taxon>
        <taxon>Sordariomycetes</taxon>
        <taxon>Hypocreomycetidae</taxon>
        <taxon>Glomerellales</taxon>
        <taxon>Plectosphaerellaceae</taxon>
        <taxon>Verticillium</taxon>
    </lineage>
</organism>
<keyword evidence="5" id="KW-0479">Metal-binding</keyword>
<dbReference type="GO" id="GO:0036088">
    <property type="term" value="P:D-serine catabolic process"/>
    <property type="evidence" value="ECO:0007669"/>
    <property type="project" value="TreeGrafter"/>
</dbReference>
<dbReference type="GO" id="GO:0046872">
    <property type="term" value="F:metal ion binding"/>
    <property type="evidence" value="ECO:0007669"/>
    <property type="project" value="UniProtKB-KW"/>
</dbReference>
<evidence type="ECO:0000259" key="14">
    <source>
        <dbReference type="SMART" id="SM01119"/>
    </source>
</evidence>
<comment type="cofactor">
    <cofactor evidence="2">
        <name>Zn(2+)</name>
        <dbReference type="ChEBI" id="CHEBI:29105"/>
    </cofactor>
</comment>
<evidence type="ECO:0000256" key="6">
    <source>
        <dbReference type="ARBA" id="ARBA00022833"/>
    </source>
</evidence>
<keyword evidence="6" id="KW-0862">Zinc</keyword>
<keyword evidence="8" id="KW-0456">Lyase</keyword>
<evidence type="ECO:0000256" key="13">
    <source>
        <dbReference type="ARBA" id="ARBA00075219"/>
    </source>
</evidence>
<dbReference type="Proteomes" id="UP000288725">
    <property type="component" value="Chromosome 8"/>
</dbReference>
<evidence type="ECO:0000256" key="10">
    <source>
        <dbReference type="ARBA" id="ARBA00055764"/>
    </source>
</evidence>
<evidence type="ECO:0000313" key="15">
    <source>
        <dbReference type="EMBL" id="RXG42852.1"/>
    </source>
</evidence>
<sequence length="396" mass="42424">MDYSLQNHDAYIGQSVTDLPTPALVISKPIVERNIAQLNHDVDAVGVAFRPHVKTLKCLEITRMMLRHGKNRKIIASTIPEIEGALPLVKEGLLDEAIYGLPIAPSKLPRLAALRDQIRIVLLLDHDDQVTHLESFAASSPWDVLIKIDVGTRRAGIPASSPRLAALVARVESSSAANLLGFYAHATHSYAGRTQDAAESYLSTEVEGVLAGARLLPADRPLLLSVGSTPTAHVVRSLRAAAPANVTIELHAGNFPCNDLQQVATGLVAPDRQALRLVAEVCSVYPERNEVLVNAGTVAVSKETHAQPGFGDVVGKPGWFVKWMSQEHGIVGVADGPEAAAAAAAAAAVAEDEFKVGDKVMLHVAHACITAANHHAFYVVDEQDVVTETWIPWKGW</sequence>
<dbReference type="AlphaFoldDB" id="A0A444RNX3"/>
<dbReference type="Gene3D" id="2.40.37.20">
    <property type="entry name" value="D-serine dehydratase-like domain"/>
    <property type="match status" value="1"/>
</dbReference>
<evidence type="ECO:0000256" key="3">
    <source>
        <dbReference type="ARBA" id="ARBA00005323"/>
    </source>
</evidence>
<evidence type="ECO:0000256" key="2">
    <source>
        <dbReference type="ARBA" id="ARBA00001947"/>
    </source>
</evidence>
<comment type="cofactor">
    <cofactor evidence="1">
        <name>pyridoxal 5'-phosphate</name>
        <dbReference type="ChEBI" id="CHEBI:597326"/>
    </cofactor>
</comment>
<dbReference type="InterPro" id="IPR029066">
    <property type="entry name" value="PLP-binding_barrel"/>
</dbReference>
<dbReference type="PANTHER" id="PTHR28004:SF2">
    <property type="entry name" value="D-SERINE DEHYDRATASE"/>
    <property type="match status" value="1"/>
</dbReference>
<dbReference type="Gene3D" id="3.20.20.10">
    <property type="entry name" value="Alanine racemase"/>
    <property type="match status" value="1"/>
</dbReference>
<dbReference type="FunFam" id="3.20.20.10:FF:000016">
    <property type="entry name" value="D-serine dehydratase"/>
    <property type="match status" value="1"/>
</dbReference>
<comment type="similarity">
    <text evidence="3">Belongs to the DSD1 family.</text>
</comment>
<gene>
    <name evidence="15" type="ORF">VDGE_06573</name>
</gene>
<evidence type="ECO:0000313" key="16">
    <source>
        <dbReference type="Proteomes" id="UP000288725"/>
    </source>
</evidence>
<accession>A0A444RNX3</accession>
<dbReference type="Pfam" id="PF14031">
    <property type="entry name" value="D-ser_dehydrat"/>
    <property type="match status" value="1"/>
</dbReference>
<comment type="function">
    <text evidence="10">Catalyzes the conversion of D-serine to pyruvate and ammonia. May play a role in D-serine detoxification.</text>
</comment>
<dbReference type="EMBL" id="RSDZ01000121">
    <property type="protein sequence ID" value="RXG42852.1"/>
    <property type="molecule type" value="Genomic_DNA"/>
</dbReference>
<dbReference type="SUPFAM" id="SSF51419">
    <property type="entry name" value="PLP-binding barrel"/>
    <property type="match status" value="1"/>
</dbReference>
<evidence type="ECO:0000256" key="5">
    <source>
        <dbReference type="ARBA" id="ARBA00022723"/>
    </source>
</evidence>
<evidence type="ECO:0000256" key="9">
    <source>
        <dbReference type="ARBA" id="ARBA00051198"/>
    </source>
</evidence>
<keyword evidence="7" id="KW-0663">Pyridoxal phosphate</keyword>
<name>A0A444RNX3_VERDA</name>
<dbReference type="InterPro" id="IPR051466">
    <property type="entry name" value="D-amino_acid_metab_enzyme"/>
</dbReference>
<keyword evidence="4" id="KW-0216">Detoxification</keyword>
<reference evidence="15 16" key="1">
    <citation type="submission" date="2018-12" db="EMBL/GenBank/DDBJ databases">
        <title>Genome of Verticillium dahliae isolate Getta Getta.</title>
        <authorList>
            <person name="Gardiner D.M."/>
        </authorList>
    </citation>
    <scope>NUCLEOTIDE SEQUENCE [LARGE SCALE GENOMIC DNA]</scope>
    <source>
        <strain evidence="15 16">Getta Getta</strain>
    </source>
</reference>
<dbReference type="PANTHER" id="PTHR28004">
    <property type="entry name" value="ZGC:162816-RELATED"/>
    <property type="match status" value="1"/>
</dbReference>
<feature type="domain" description="D-serine dehydratase-like" evidence="14">
    <location>
        <begin position="274"/>
        <end position="381"/>
    </location>
</feature>
<dbReference type="InterPro" id="IPR001608">
    <property type="entry name" value="Ala_racemase_N"/>
</dbReference>
<protein>
    <recommendedName>
        <fullName evidence="12">D-serine dehydratase</fullName>
        <ecNumber evidence="11">4.3.1.18</ecNumber>
    </recommendedName>
    <alternativeName>
        <fullName evidence="13">D-serine deaminase</fullName>
    </alternativeName>
</protein>
<proteinExistence type="inferred from homology"/>
<comment type="catalytic activity">
    <reaction evidence="9">
        <text>D-serine = pyruvate + NH4(+)</text>
        <dbReference type="Rhea" id="RHEA:13977"/>
        <dbReference type="ChEBI" id="CHEBI:15361"/>
        <dbReference type="ChEBI" id="CHEBI:28938"/>
        <dbReference type="ChEBI" id="CHEBI:35247"/>
        <dbReference type="EC" id="4.3.1.18"/>
    </reaction>
    <physiologicalReaction direction="left-to-right" evidence="9">
        <dbReference type="Rhea" id="RHEA:13978"/>
    </physiologicalReaction>
</comment>
<evidence type="ECO:0000256" key="12">
    <source>
        <dbReference type="ARBA" id="ARBA00069616"/>
    </source>
</evidence>
<evidence type="ECO:0000256" key="8">
    <source>
        <dbReference type="ARBA" id="ARBA00023239"/>
    </source>
</evidence>
<dbReference type="GO" id="GO:0008721">
    <property type="term" value="F:D-serine ammonia-lyase activity"/>
    <property type="evidence" value="ECO:0007669"/>
    <property type="project" value="UniProtKB-EC"/>
</dbReference>
<evidence type="ECO:0000256" key="4">
    <source>
        <dbReference type="ARBA" id="ARBA00022575"/>
    </source>
</evidence>
<dbReference type="Pfam" id="PF01168">
    <property type="entry name" value="Ala_racemase_N"/>
    <property type="match status" value="1"/>
</dbReference>
<evidence type="ECO:0000256" key="7">
    <source>
        <dbReference type="ARBA" id="ARBA00022898"/>
    </source>
</evidence>
<dbReference type="InterPro" id="IPR026956">
    <property type="entry name" value="D-ser_dehydrat-like_dom"/>
</dbReference>
<dbReference type="EC" id="4.3.1.18" evidence="11"/>
<evidence type="ECO:0000256" key="1">
    <source>
        <dbReference type="ARBA" id="ARBA00001933"/>
    </source>
</evidence>